<protein>
    <submittedName>
        <fullName evidence="1">Uncharacterized protein</fullName>
    </submittedName>
</protein>
<accession>A0A371XDZ8</accession>
<sequence>MAELQNFDSEIEKTKRVVEDMRTKIDQSSTMLDKLARSDAKIGNADFDIENARIEDVLKQQKVMESNIADLIIGLEDATNVFGTEFESMKNYTTWESVVGVFSDSSKQRMRTERVRNMSLAGNLQELLAKSDTIVGILKGQKQILDQRYKTSEASLAQVIERRKVTMAELEAVQKRIMELNPLLLDIENKIAASTNQKERTHLEGERSKLATEYNEKQAKEQELLAASQTLERYTSMFQTFVDSLNNQIAAQNTLINKLTIDTEQRIVLYKALEDSLKTAAQQDVAHKINTLGSQVDNTAEETMAGIGAAAQKHIGDLLELHEKNMVTTADIQRRKKLADDAFARRFDEVLRKHNTADYVRA</sequence>
<dbReference type="AlphaFoldDB" id="A0A371XDZ8"/>
<reference evidence="2" key="1">
    <citation type="submission" date="2018-08" db="EMBL/GenBank/DDBJ databases">
        <authorList>
            <person name="Im W.T."/>
        </authorList>
    </citation>
    <scope>NUCLEOTIDE SEQUENCE [LARGE SCALE GENOMIC DNA]</scope>
    <source>
        <strain evidence="2">LA-28</strain>
    </source>
</reference>
<dbReference type="EMBL" id="QURN01000007">
    <property type="protein sequence ID" value="RFC67465.1"/>
    <property type="molecule type" value="Genomic_DNA"/>
</dbReference>
<proteinExistence type="predicted"/>
<dbReference type="Proteomes" id="UP000262379">
    <property type="component" value="Unassembled WGS sequence"/>
</dbReference>
<dbReference type="RefSeq" id="WP_116623898.1">
    <property type="nucleotide sequence ID" value="NZ_QURN01000007.1"/>
</dbReference>
<evidence type="ECO:0000313" key="2">
    <source>
        <dbReference type="Proteomes" id="UP000262379"/>
    </source>
</evidence>
<keyword evidence="2" id="KW-1185">Reference proteome</keyword>
<organism evidence="1 2">
    <name type="scientific">Mesorhizobium denitrificans</name>
    <dbReference type="NCBI Taxonomy" id="2294114"/>
    <lineage>
        <taxon>Bacteria</taxon>
        <taxon>Pseudomonadati</taxon>
        <taxon>Pseudomonadota</taxon>
        <taxon>Alphaproteobacteria</taxon>
        <taxon>Hyphomicrobiales</taxon>
        <taxon>Phyllobacteriaceae</taxon>
        <taxon>Mesorhizobium</taxon>
    </lineage>
</organism>
<gene>
    <name evidence="1" type="ORF">DY251_10715</name>
</gene>
<evidence type="ECO:0000313" key="1">
    <source>
        <dbReference type="EMBL" id="RFC67465.1"/>
    </source>
</evidence>
<comment type="caution">
    <text evidence="1">The sequence shown here is derived from an EMBL/GenBank/DDBJ whole genome shotgun (WGS) entry which is preliminary data.</text>
</comment>
<name>A0A371XDZ8_9HYPH</name>